<reference evidence="1" key="2">
    <citation type="journal article" date="2015" name="Fish Shellfish Immunol.">
        <title>Early steps in the European eel (Anguilla anguilla)-Vibrio vulnificus interaction in the gills: Role of the RtxA13 toxin.</title>
        <authorList>
            <person name="Callol A."/>
            <person name="Pajuelo D."/>
            <person name="Ebbesson L."/>
            <person name="Teles M."/>
            <person name="MacKenzie S."/>
            <person name="Amaro C."/>
        </authorList>
    </citation>
    <scope>NUCLEOTIDE SEQUENCE</scope>
</reference>
<dbReference type="EMBL" id="GBXM01088216">
    <property type="protein sequence ID" value="JAH20361.1"/>
    <property type="molecule type" value="Transcribed_RNA"/>
</dbReference>
<reference evidence="1" key="1">
    <citation type="submission" date="2014-11" db="EMBL/GenBank/DDBJ databases">
        <authorList>
            <person name="Amaro Gonzalez C."/>
        </authorList>
    </citation>
    <scope>NUCLEOTIDE SEQUENCE</scope>
</reference>
<sequence length="64" mass="7613">MLFQVTCFVFTCENCRSHLKKSATYENVELRVISCHVLFSHFQCEKSQSYMKMSSSHVTFFFQM</sequence>
<name>A0A0E9QTS4_ANGAN</name>
<evidence type="ECO:0000313" key="1">
    <source>
        <dbReference type="EMBL" id="JAH20361.1"/>
    </source>
</evidence>
<organism evidence="1">
    <name type="scientific">Anguilla anguilla</name>
    <name type="common">European freshwater eel</name>
    <name type="synonym">Muraena anguilla</name>
    <dbReference type="NCBI Taxonomy" id="7936"/>
    <lineage>
        <taxon>Eukaryota</taxon>
        <taxon>Metazoa</taxon>
        <taxon>Chordata</taxon>
        <taxon>Craniata</taxon>
        <taxon>Vertebrata</taxon>
        <taxon>Euteleostomi</taxon>
        <taxon>Actinopterygii</taxon>
        <taxon>Neopterygii</taxon>
        <taxon>Teleostei</taxon>
        <taxon>Anguilliformes</taxon>
        <taxon>Anguillidae</taxon>
        <taxon>Anguilla</taxon>
    </lineage>
</organism>
<accession>A0A0E9QTS4</accession>
<protein>
    <submittedName>
        <fullName evidence="1">Uncharacterized protein</fullName>
    </submittedName>
</protein>
<dbReference type="AlphaFoldDB" id="A0A0E9QTS4"/>
<proteinExistence type="predicted"/>